<evidence type="ECO:0000256" key="7">
    <source>
        <dbReference type="ARBA" id="ARBA00022619"/>
    </source>
</evidence>
<accession>A0A1B1YUE0</accession>
<dbReference type="InParanoid" id="A0A1B1YUE0"/>
<dbReference type="Gene3D" id="2.40.30.20">
    <property type="match status" value="2"/>
</dbReference>
<evidence type="ECO:0000256" key="10">
    <source>
        <dbReference type="NCBIfam" id="TIGR00187"/>
    </source>
</evidence>
<dbReference type="InterPro" id="IPR001783">
    <property type="entry name" value="Lumazine-bd"/>
</dbReference>
<dbReference type="FunFam" id="2.40.30.20:FF:000003">
    <property type="entry name" value="Riboflavin synthase, alpha subunit"/>
    <property type="match status" value="1"/>
</dbReference>
<dbReference type="SUPFAM" id="SSF63380">
    <property type="entry name" value="Riboflavin synthase domain-like"/>
    <property type="match status" value="2"/>
</dbReference>
<evidence type="ECO:0000256" key="9">
    <source>
        <dbReference type="ARBA" id="ARBA00022737"/>
    </source>
</evidence>
<dbReference type="FunCoup" id="A0A1B1YUE0">
    <property type="interactions" value="550"/>
</dbReference>
<proteinExistence type="predicted"/>
<dbReference type="NCBIfam" id="TIGR00187">
    <property type="entry name" value="ribE"/>
    <property type="match status" value="1"/>
</dbReference>
<dbReference type="EMBL" id="CP014671">
    <property type="protein sequence ID" value="ANX04464.1"/>
    <property type="molecule type" value="Genomic_DNA"/>
</dbReference>
<dbReference type="PANTHER" id="PTHR21098:SF12">
    <property type="entry name" value="RIBOFLAVIN SYNTHASE"/>
    <property type="match status" value="1"/>
</dbReference>
<keyword evidence="7" id="KW-0686">Riboflavin biosynthesis</keyword>
<feature type="repeat" description="Lumazine-binding" evidence="11">
    <location>
        <begin position="1"/>
        <end position="95"/>
    </location>
</feature>
<sequence length="213" mass="22156">MFTGIIQTVGQVAAIDRRGADARLRIAGLPLPDGVLGESIAVSGVCLTAVEFSGDGFVADVSGETLACTTLGAWSVGQRVNLERALAVGERLGGHIVSGHVDGVGELVSRQTDGRSQRFTLRAPAALARYIAAKGSITVDGVSLTVNTVSGAEFGVNIVPHTLTHTSLDALRAGSRVNLEVDLLARYLERLLGRDAGGDVDMALLAEHGFLNR</sequence>
<protein>
    <recommendedName>
        <fullName evidence="6 10">Riboflavin synthase</fullName>
        <ecNumber evidence="5 10">2.5.1.9</ecNumber>
    </recommendedName>
</protein>
<organism evidence="13 14">
    <name type="scientific">Immundisolibacter cernigliae</name>
    <dbReference type="NCBI Taxonomy" id="1810504"/>
    <lineage>
        <taxon>Bacteria</taxon>
        <taxon>Pseudomonadati</taxon>
        <taxon>Pseudomonadota</taxon>
        <taxon>Gammaproteobacteria</taxon>
        <taxon>Immundisolibacterales</taxon>
        <taxon>Immundisolibacteraceae</taxon>
        <taxon>Immundisolibacter</taxon>
    </lineage>
</organism>
<comment type="pathway">
    <text evidence="3">Cofactor biosynthesis; riboflavin biosynthesis; riboflavin from 2-hydroxy-3-oxobutyl phosphate and 5-amino-6-(D-ribitylamino)uracil: step 2/2.</text>
</comment>
<dbReference type="PANTHER" id="PTHR21098">
    <property type="entry name" value="RIBOFLAVIN SYNTHASE ALPHA CHAIN"/>
    <property type="match status" value="1"/>
</dbReference>
<dbReference type="OrthoDB" id="9788537at2"/>
<evidence type="ECO:0000313" key="14">
    <source>
        <dbReference type="Proteomes" id="UP000092952"/>
    </source>
</evidence>
<name>A0A1B1YUE0_9GAMM</name>
<dbReference type="InterPro" id="IPR017938">
    <property type="entry name" value="Riboflavin_synthase-like_b-brl"/>
</dbReference>
<dbReference type="CDD" id="cd00402">
    <property type="entry name" value="Riboflavin_synthase_like"/>
    <property type="match status" value="1"/>
</dbReference>
<dbReference type="GO" id="GO:0009231">
    <property type="term" value="P:riboflavin biosynthetic process"/>
    <property type="evidence" value="ECO:0007669"/>
    <property type="project" value="UniProtKB-KW"/>
</dbReference>
<dbReference type="NCBIfam" id="NF006767">
    <property type="entry name" value="PRK09289.1"/>
    <property type="match status" value="1"/>
</dbReference>
<gene>
    <name evidence="13" type="ORF">PG2T_09910</name>
</gene>
<dbReference type="EC" id="2.5.1.9" evidence="5 10"/>
<evidence type="ECO:0000256" key="2">
    <source>
        <dbReference type="ARBA" id="ARBA00002803"/>
    </source>
</evidence>
<keyword evidence="9" id="KW-0677">Repeat</keyword>
<evidence type="ECO:0000256" key="6">
    <source>
        <dbReference type="ARBA" id="ARBA00013950"/>
    </source>
</evidence>
<dbReference type="PROSITE" id="PS51177">
    <property type="entry name" value="LUMAZINE_BIND"/>
    <property type="match status" value="2"/>
</dbReference>
<evidence type="ECO:0000256" key="4">
    <source>
        <dbReference type="ARBA" id="ARBA00011233"/>
    </source>
</evidence>
<keyword evidence="8" id="KW-0808">Transferase</keyword>
<dbReference type="STRING" id="1810504.PG2T_09910"/>
<dbReference type="KEGG" id="gbi:PG2T_09910"/>
<evidence type="ECO:0000256" key="5">
    <source>
        <dbReference type="ARBA" id="ARBA00012827"/>
    </source>
</evidence>
<dbReference type="GO" id="GO:0004746">
    <property type="term" value="F:riboflavin synthase activity"/>
    <property type="evidence" value="ECO:0007669"/>
    <property type="project" value="UniProtKB-UniRule"/>
</dbReference>
<dbReference type="NCBIfam" id="NF009566">
    <property type="entry name" value="PRK13020.1"/>
    <property type="match status" value="1"/>
</dbReference>
<evidence type="ECO:0000256" key="8">
    <source>
        <dbReference type="ARBA" id="ARBA00022679"/>
    </source>
</evidence>
<evidence type="ECO:0000313" key="13">
    <source>
        <dbReference type="EMBL" id="ANX04464.1"/>
    </source>
</evidence>
<dbReference type="InterPro" id="IPR023366">
    <property type="entry name" value="ATP_synth_asu-like_sf"/>
</dbReference>
<comment type="subunit">
    <text evidence="4">Homotrimer.</text>
</comment>
<feature type="domain" description="Lumazine-binding" evidence="12">
    <location>
        <begin position="1"/>
        <end position="95"/>
    </location>
</feature>
<feature type="domain" description="Lumazine-binding" evidence="12">
    <location>
        <begin position="96"/>
        <end position="192"/>
    </location>
</feature>
<evidence type="ECO:0000256" key="11">
    <source>
        <dbReference type="PROSITE-ProRule" id="PRU00524"/>
    </source>
</evidence>
<dbReference type="Pfam" id="PF00677">
    <property type="entry name" value="Lum_binding"/>
    <property type="match status" value="2"/>
</dbReference>
<dbReference type="AlphaFoldDB" id="A0A1B1YUE0"/>
<dbReference type="PIRSF" id="PIRSF000498">
    <property type="entry name" value="Riboflavin_syn_A"/>
    <property type="match status" value="1"/>
</dbReference>
<comment type="function">
    <text evidence="2">Catalyzes the dismutation of two molecules of 6,7-dimethyl-8-ribityllumazine, resulting in the formation of riboflavin and 5-amino-6-(D-ribitylamino)uracil.</text>
</comment>
<dbReference type="FunFam" id="2.40.30.20:FF:000004">
    <property type="entry name" value="Riboflavin synthase, alpha subunit"/>
    <property type="match status" value="1"/>
</dbReference>
<evidence type="ECO:0000259" key="12">
    <source>
        <dbReference type="PROSITE" id="PS51177"/>
    </source>
</evidence>
<comment type="catalytic activity">
    <reaction evidence="1">
        <text>2 6,7-dimethyl-8-(1-D-ribityl)lumazine + H(+) = 5-amino-6-(D-ribitylamino)uracil + riboflavin</text>
        <dbReference type="Rhea" id="RHEA:20772"/>
        <dbReference type="ChEBI" id="CHEBI:15378"/>
        <dbReference type="ChEBI" id="CHEBI:15934"/>
        <dbReference type="ChEBI" id="CHEBI:57986"/>
        <dbReference type="ChEBI" id="CHEBI:58201"/>
        <dbReference type="EC" id="2.5.1.9"/>
    </reaction>
</comment>
<evidence type="ECO:0000256" key="1">
    <source>
        <dbReference type="ARBA" id="ARBA00000968"/>
    </source>
</evidence>
<evidence type="ECO:0000256" key="3">
    <source>
        <dbReference type="ARBA" id="ARBA00004887"/>
    </source>
</evidence>
<reference evidence="14" key="1">
    <citation type="submission" date="2016-03" db="EMBL/GenBank/DDBJ databases">
        <title>Complete genome sequence of Solimmundus cernigliae, representing a novel lineage of polycyclic aromatic hydrocarbon degraders within the Gammaproteobacteria.</title>
        <authorList>
            <person name="Singleton D.R."/>
            <person name="Dickey A.N."/>
            <person name="Scholl E.H."/>
            <person name="Wright F.A."/>
            <person name="Aitken M.D."/>
        </authorList>
    </citation>
    <scope>NUCLEOTIDE SEQUENCE [LARGE SCALE GENOMIC DNA]</scope>
    <source>
        <strain evidence="14">TR3.2</strain>
    </source>
</reference>
<keyword evidence="14" id="KW-1185">Reference proteome</keyword>
<dbReference type="RefSeq" id="WP_068804709.1">
    <property type="nucleotide sequence ID" value="NZ_CP014671.1"/>
</dbReference>
<dbReference type="InterPro" id="IPR026017">
    <property type="entry name" value="Lumazine-bd_dom"/>
</dbReference>
<dbReference type="Proteomes" id="UP000092952">
    <property type="component" value="Chromosome"/>
</dbReference>
<feature type="repeat" description="Lumazine-binding" evidence="11">
    <location>
        <begin position="96"/>
        <end position="192"/>
    </location>
</feature>